<dbReference type="PROSITE" id="PS50191">
    <property type="entry name" value="CRAL_TRIO"/>
    <property type="match status" value="1"/>
</dbReference>
<dbReference type="InterPro" id="IPR036865">
    <property type="entry name" value="CRAL-TRIO_dom_sf"/>
</dbReference>
<dbReference type="CDD" id="cd00170">
    <property type="entry name" value="SEC14"/>
    <property type="match status" value="1"/>
</dbReference>
<comment type="caution">
    <text evidence="2">The sequence shown here is derived from an EMBL/GenBank/DDBJ whole genome shotgun (WGS) entry which is preliminary data.</text>
</comment>
<dbReference type="Proteomes" id="UP000023152">
    <property type="component" value="Unassembled WGS sequence"/>
</dbReference>
<dbReference type="AlphaFoldDB" id="X6P7K1"/>
<dbReference type="EMBL" id="ASPP01002803">
    <property type="protein sequence ID" value="ETO34176.1"/>
    <property type="molecule type" value="Genomic_DNA"/>
</dbReference>
<dbReference type="Gene3D" id="3.40.525.10">
    <property type="entry name" value="CRAL-TRIO lipid binding domain"/>
    <property type="match status" value="1"/>
</dbReference>
<gene>
    <name evidence="2" type="ORF">RFI_02917</name>
</gene>
<sequence length="339" mass="39371">MIYKHVMVMDVSNASMTSLNKFKNLVQTVIAEEHGTTYKKKIMYVYTYNNNKRHLFPETLYKLYLVNSSFTFRAIWKIVSNFVDPITYQKINVLGGSYLDEMAKILTKMRYHKNMEELVKDRLYTVETVKVQKHPTKSLSHKRNPTPLKKKNESIRNCGYFIEKREQKRALVCSLGDVLLRVSQARRFSHLNMFVLRFTLCDCALSLIFNLLTLFNTSQNMACAYRLFVLNLSEYILKEINVKLSNSFCNKKVSIANYLGKVFDKVEAAHKPRKKEALRIRKVNPDNNLSTAASKLPPVATSARIFASASKNPMEFSCDNWVRYNISGRPIYLFCLFVL</sequence>
<organism evidence="2 3">
    <name type="scientific">Reticulomyxa filosa</name>
    <dbReference type="NCBI Taxonomy" id="46433"/>
    <lineage>
        <taxon>Eukaryota</taxon>
        <taxon>Sar</taxon>
        <taxon>Rhizaria</taxon>
        <taxon>Retaria</taxon>
        <taxon>Foraminifera</taxon>
        <taxon>Monothalamids</taxon>
        <taxon>Reticulomyxidae</taxon>
        <taxon>Reticulomyxa</taxon>
    </lineage>
</organism>
<reference evidence="2 3" key="1">
    <citation type="journal article" date="2013" name="Curr. Biol.">
        <title>The Genome of the Foraminiferan Reticulomyxa filosa.</title>
        <authorList>
            <person name="Glockner G."/>
            <person name="Hulsmann N."/>
            <person name="Schleicher M."/>
            <person name="Noegel A.A."/>
            <person name="Eichinger L."/>
            <person name="Gallinger C."/>
            <person name="Pawlowski J."/>
            <person name="Sierra R."/>
            <person name="Euteneuer U."/>
            <person name="Pillet L."/>
            <person name="Moustafa A."/>
            <person name="Platzer M."/>
            <person name="Groth M."/>
            <person name="Szafranski K."/>
            <person name="Schliwa M."/>
        </authorList>
    </citation>
    <scope>NUCLEOTIDE SEQUENCE [LARGE SCALE GENOMIC DNA]</scope>
</reference>
<dbReference type="Pfam" id="PF00650">
    <property type="entry name" value="CRAL_TRIO"/>
    <property type="match status" value="1"/>
</dbReference>
<keyword evidence="3" id="KW-1185">Reference proteome</keyword>
<dbReference type="OrthoDB" id="1434354at2759"/>
<proteinExistence type="predicted"/>
<evidence type="ECO:0000313" key="3">
    <source>
        <dbReference type="Proteomes" id="UP000023152"/>
    </source>
</evidence>
<evidence type="ECO:0000259" key="1">
    <source>
        <dbReference type="PROSITE" id="PS50191"/>
    </source>
</evidence>
<evidence type="ECO:0000313" key="2">
    <source>
        <dbReference type="EMBL" id="ETO34176.1"/>
    </source>
</evidence>
<name>X6P7K1_RETFI</name>
<dbReference type="PANTHER" id="PTHR45657">
    <property type="entry name" value="CRAL-TRIO DOMAIN-CONTAINING PROTEIN YKL091C-RELATED"/>
    <property type="match status" value="1"/>
</dbReference>
<dbReference type="SUPFAM" id="SSF52087">
    <property type="entry name" value="CRAL/TRIO domain"/>
    <property type="match status" value="1"/>
</dbReference>
<feature type="domain" description="CRAL-TRIO" evidence="1">
    <location>
        <begin position="1"/>
        <end position="123"/>
    </location>
</feature>
<dbReference type="PANTHER" id="PTHR45657:SF1">
    <property type="entry name" value="CRAL-TRIO DOMAIN-CONTAINING PROTEIN YKL091C-RELATED"/>
    <property type="match status" value="1"/>
</dbReference>
<dbReference type="InterPro" id="IPR051026">
    <property type="entry name" value="PI/PC_transfer"/>
</dbReference>
<dbReference type="InterPro" id="IPR001251">
    <property type="entry name" value="CRAL-TRIO_dom"/>
</dbReference>
<protein>
    <recommendedName>
        <fullName evidence="1">CRAL-TRIO domain-containing protein</fullName>
    </recommendedName>
</protein>
<accession>X6P7K1</accession>